<evidence type="ECO:0000313" key="1">
    <source>
        <dbReference type="EMBL" id="MFB9098839.1"/>
    </source>
</evidence>
<name>A0ABV5GTX3_9FLAO</name>
<protein>
    <submittedName>
        <fullName evidence="1">Crp/Fnr family transcriptional regulator</fullName>
    </submittedName>
</protein>
<evidence type="ECO:0000313" key="2">
    <source>
        <dbReference type="Proteomes" id="UP001589607"/>
    </source>
</evidence>
<gene>
    <name evidence="1" type="ORF">ACFFVF_20220</name>
</gene>
<dbReference type="Gene3D" id="2.60.120.10">
    <property type="entry name" value="Jelly Rolls"/>
    <property type="match status" value="1"/>
</dbReference>
<dbReference type="RefSeq" id="WP_236457178.1">
    <property type="nucleotide sequence ID" value="NZ_CBCSGE010000012.1"/>
</dbReference>
<organism evidence="1 2">
    <name type="scientific">Flavobacterium jumunjinense</name>
    <dbReference type="NCBI Taxonomy" id="998845"/>
    <lineage>
        <taxon>Bacteria</taxon>
        <taxon>Pseudomonadati</taxon>
        <taxon>Bacteroidota</taxon>
        <taxon>Flavobacteriia</taxon>
        <taxon>Flavobacteriales</taxon>
        <taxon>Flavobacteriaceae</taxon>
        <taxon>Flavobacterium</taxon>
    </lineage>
</organism>
<sequence length="194" mass="22562">MDKNITDFISKTFLSYYPVSEYSLSLLHSIATIKKLKKNETLLSFGQISKESHILYKGIVVSNFLSDEGNTYHKNIFLEGNFLGSTVSALKSEPSNFSLEIIENATIISFDYLKYRTLIEENEDLKNFYVAYLEKNWIIIKEQREIDIVMKDAKTRYLNFINLHPEIEKRVPLHYIASHLGITPTQLSRIRKNT</sequence>
<dbReference type="InterPro" id="IPR018490">
    <property type="entry name" value="cNMP-bd_dom_sf"/>
</dbReference>
<keyword evidence="2" id="KW-1185">Reference proteome</keyword>
<proteinExistence type="predicted"/>
<accession>A0ABV5GTX3</accession>
<dbReference type="EMBL" id="JBHMEY010000096">
    <property type="protein sequence ID" value="MFB9098839.1"/>
    <property type="molecule type" value="Genomic_DNA"/>
</dbReference>
<comment type="caution">
    <text evidence="1">The sequence shown here is derived from an EMBL/GenBank/DDBJ whole genome shotgun (WGS) entry which is preliminary data.</text>
</comment>
<dbReference type="SUPFAM" id="SSF51206">
    <property type="entry name" value="cAMP-binding domain-like"/>
    <property type="match status" value="1"/>
</dbReference>
<reference evidence="1 2" key="1">
    <citation type="submission" date="2024-09" db="EMBL/GenBank/DDBJ databases">
        <authorList>
            <person name="Sun Q."/>
            <person name="Mori K."/>
        </authorList>
    </citation>
    <scope>NUCLEOTIDE SEQUENCE [LARGE SCALE GENOMIC DNA]</scope>
    <source>
        <strain evidence="1 2">CECT 7955</strain>
    </source>
</reference>
<dbReference type="InterPro" id="IPR014710">
    <property type="entry name" value="RmlC-like_jellyroll"/>
</dbReference>
<dbReference type="Proteomes" id="UP001589607">
    <property type="component" value="Unassembled WGS sequence"/>
</dbReference>